<keyword evidence="6" id="KW-1185">Reference proteome</keyword>
<evidence type="ECO:0000256" key="3">
    <source>
        <dbReference type="SAM" id="MobiDB-lite"/>
    </source>
</evidence>
<sequence>MTLLPPTAAPPGYPTARDPRYPARMPAAVPALLSPELAPETIQETRWGGHRLARLLEGRAHAQLGGRSIGELWQFSTLPGHESLALGGRRLGDVLGGPLPFLAKLIDTALPLSVQVHPDDRPDPARPGALLPGKEEAWIVLDADPGARLWAGVRPGVSRDDLARAAEDGDIVACLEEHVVTPGLVVLVPAGTVHAIGAGILLAEIQQPSDCTYRLYDYGSGRPLHVEAALATLDVAARPQLWRPGDATPHLRGAHVELELLGPGDHAREIGEPTLIVGARGTATARADDRKEVLREAHLLLAVRGPLALHVPDDGLVALGRVHA</sequence>
<evidence type="ECO:0000256" key="1">
    <source>
        <dbReference type="ARBA" id="ARBA00022723"/>
    </source>
</evidence>
<dbReference type="SUPFAM" id="SSF51182">
    <property type="entry name" value="RmlC-like cupins"/>
    <property type="match status" value="1"/>
</dbReference>
<dbReference type="Proteomes" id="UP000199400">
    <property type="component" value="Unassembled WGS sequence"/>
</dbReference>
<dbReference type="AlphaFoldDB" id="A0A1I1VQU9"/>
<keyword evidence="2" id="KW-0862">Zinc</keyword>
<dbReference type="STRING" id="54.SAMN02745121_01880"/>
<dbReference type="PANTHER" id="PTHR42742:SF3">
    <property type="entry name" value="FRUCTOKINASE"/>
    <property type="match status" value="1"/>
</dbReference>
<proteinExistence type="predicted"/>
<feature type="domain" description="Phosphomannose isomerase type I catalytic" evidence="4">
    <location>
        <begin position="75"/>
        <end position="120"/>
    </location>
</feature>
<dbReference type="Pfam" id="PF20511">
    <property type="entry name" value="PMI_typeI_cat"/>
    <property type="match status" value="1"/>
</dbReference>
<dbReference type="OrthoDB" id="9808275at2"/>
<dbReference type="EMBL" id="FOMX01000005">
    <property type="protein sequence ID" value="SFD85427.1"/>
    <property type="molecule type" value="Genomic_DNA"/>
</dbReference>
<dbReference type="PANTHER" id="PTHR42742">
    <property type="entry name" value="TRANSCRIPTIONAL REPRESSOR MPRA"/>
    <property type="match status" value="1"/>
</dbReference>
<dbReference type="CDD" id="cd07010">
    <property type="entry name" value="cupin_PMI_type_I_N_bac"/>
    <property type="match status" value="1"/>
</dbReference>
<dbReference type="GO" id="GO:0008270">
    <property type="term" value="F:zinc ion binding"/>
    <property type="evidence" value="ECO:0007669"/>
    <property type="project" value="InterPro"/>
</dbReference>
<protein>
    <submittedName>
        <fullName evidence="5">Phosphomannose isomerase type I</fullName>
    </submittedName>
</protein>
<dbReference type="InterPro" id="IPR046457">
    <property type="entry name" value="PMI_typeI_cat"/>
</dbReference>
<reference evidence="6" key="1">
    <citation type="submission" date="2016-10" db="EMBL/GenBank/DDBJ databases">
        <authorList>
            <person name="Varghese N."/>
            <person name="Submissions S."/>
        </authorList>
    </citation>
    <scope>NUCLEOTIDE SEQUENCE [LARGE SCALE GENOMIC DNA]</scope>
    <source>
        <strain evidence="6">ATCC 25963</strain>
    </source>
</reference>
<dbReference type="Gene3D" id="2.60.120.10">
    <property type="entry name" value="Jelly Rolls"/>
    <property type="match status" value="1"/>
</dbReference>
<evidence type="ECO:0000313" key="5">
    <source>
        <dbReference type="EMBL" id="SFD85427.1"/>
    </source>
</evidence>
<evidence type="ECO:0000313" key="6">
    <source>
        <dbReference type="Proteomes" id="UP000199400"/>
    </source>
</evidence>
<keyword evidence="1" id="KW-0479">Metal-binding</keyword>
<gene>
    <name evidence="5" type="ORF">SAMN02745121_01880</name>
</gene>
<keyword evidence="5" id="KW-0413">Isomerase</keyword>
<evidence type="ECO:0000259" key="4">
    <source>
        <dbReference type="Pfam" id="PF20511"/>
    </source>
</evidence>
<evidence type="ECO:0000256" key="2">
    <source>
        <dbReference type="ARBA" id="ARBA00022833"/>
    </source>
</evidence>
<dbReference type="InterPro" id="IPR014710">
    <property type="entry name" value="RmlC-like_jellyroll"/>
</dbReference>
<feature type="region of interest" description="Disordered" evidence="3">
    <location>
        <begin position="1"/>
        <end position="21"/>
    </location>
</feature>
<dbReference type="InterPro" id="IPR051804">
    <property type="entry name" value="Carb_Metab_Reg_Kinase/Isom"/>
</dbReference>
<dbReference type="InterPro" id="IPR011051">
    <property type="entry name" value="RmlC_Cupin_sf"/>
</dbReference>
<dbReference type="GO" id="GO:0004476">
    <property type="term" value="F:mannose-6-phosphate isomerase activity"/>
    <property type="evidence" value="ECO:0007669"/>
    <property type="project" value="InterPro"/>
</dbReference>
<accession>A0A1I1VQU9</accession>
<name>A0A1I1VQU9_9BACT</name>
<organism evidence="5 6">
    <name type="scientific">Nannocystis exedens</name>
    <dbReference type="NCBI Taxonomy" id="54"/>
    <lineage>
        <taxon>Bacteria</taxon>
        <taxon>Pseudomonadati</taxon>
        <taxon>Myxococcota</taxon>
        <taxon>Polyangia</taxon>
        <taxon>Nannocystales</taxon>
        <taxon>Nannocystaceae</taxon>
        <taxon>Nannocystis</taxon>
    </lineage>
</organism>